<evidence type="ECO:0000256" key="1">
    <source>
        <dbReference type="SAM" id="MobiDB-lite"/>
    </source>
</evidence>
<dbReference type="EMBL" id="KE344164">
    <property type="protein sequence ID" value="EXB54250.1"/>
    <property type="molecule type" value="Genomic_DNA"/>
</dbReference>
<evidence type="ECO:0000313" key="4">
    <source>
        <dbReference type="Proteomes" id="UP000030645"/>
    </source>
</evidence>
<evidence type="ECO:0000313" key="3">
    <source>
        <dbReference type="EMBL" id="EXB54250.1"/>
    </source>
</evidence>
<protein>
    <submittedName>
        <fullName evidence="3">Uncharacterized protein</fullName>
    </submittedName>
</protein>
<organism evidence="3 4">
    <name type="scientific">Morus notabilis</name>
    <dbReference type="NCBI Taxonomy" id="981085"/>
    <lineage>
        <taxon>Eukaryota</taxon>
        <taxon>Viridiplantae</taxon>
        <taxon>Streptophyta</taxon>
        <taxon>Embryophyta</taxon>
        <taxon>Tracheophyta</taxon>
        <taxon>Spermatophyta</taxon>
        <taxon>Magnoliopsida</taxon>
        <taxon>eudicotyledons</taxon>
        <taxon>Gunneridae</taxon>
        <taxon>Pentapetalae</taxon>
        <taxon>rosids</taxon>
        <taxon>fabids</taxon>
        <taxon>Rosales</taxon>
        <taxon>Moraceae</taxon>
        <taxon>Moreae</taxon>
        <taxon>Morus</taxon>
    </lineage>
</organism>
<sequence>MAVSHLTSEVHPHRRRRTSPYDDRFHPSLQIALPHRDSPTISLLIAATVVPSEEIEKAALYDEIYLTHKREIFRAQPASDNNRMWTLWAAAIFAILAQTAQVWVISASFFQNSFSSYDCFY</sequence>
<keyword evidence="2" id="KW-1133">Transmembrane helix</keyword>
<name>W9R4C0_9ROSA</name>
<dbReference type="Proteomes" id="UP000030645">
    <property type="component" value="Unassembled WGS sequence"/>
</dbReference>
<gene>
    <name evidence="3" type="ORF">L484_013976</name>
</gene>
<keyword evidence="2" id="KW-0812">Transmembrane</keyword>
<proteinExistence type="predicted"/>
<dbReference type="AlphaFoldDB" id="W9R4C0"/>
<keyword evidence="2" id="KW-0472">Membrane</keyword>
<feature type="region of interest" description="Disordered" evidence="1">
    <location>
        <begin position="1"/>
        <end position="23"/>
    </location>
</feature>
<keyword evidence="4" id="KW-1185">Reference proteome</keyword>
<reference evidence="4" key="1">
    <citation type="submission" date="2013-01" db="EMBL/GenBank/DDBJ databases">
        <title>Draft Genome Sequence of a Mulberry Tree, Morus notabilis C.K. Schneid.</title>
        <authorList>
            <person name="He N."/>
            <person name="Zhao S."/>
        </authorList>
    </citation>
    <scope>NUCLEOTIDE SEQUENCE</scope>
</reference>
<evidence type="ECO:0000256" key="2">
    <source>
        <dbReference type="SAM" id="Phobius"/>
    </source>
</evidence>
<feature type="transmembrane region" description="Helical" evidence="2">
    <location>
        <begin position="84"/>
        <end position="105"/>
    </location>
</feature>
<accession>W9R4C0</accession>